<evidence type="ECO:0000256" key="5">
    <source>
        <dbReference type="SAM" id="Phobius"/>
    </source>
</evidence>
<organism evidence="6 7">
    <name type="scientific">Teratosphaeria destructans</name>
    <dbReference type="NCBI Taxonomy" id="418781"/>
    <lineage>
        <taxon>Eukaryota</taxon>
        <taxon>Fungi</taxon>
        <taxon>Dikarya</taxon>
        <taxon>Ascomycota</taxon>
        <taxon>Pezizomycotina</taxon>
        <taxon>Dothideomycetes</taxon>
        <taxon>Dothideomycetidae</taxon>
        <taxon>Mycosphaerellales</taxon>
        <taxon>Teratosphaeriaceae</taxon>
        <taxon>Teratosphaeria</taxon>
    </lineage>
</organism>
<dbReference type="AlphaFoldDB" id="A0A9W7SVK8"/>
<evidence type="ECO:0000256" key="1">
    <source>
        <dbReference type="ARBA" id="ARBA00004651"/>
    </source>
</evidence>
<reference evidence="6 7" key="1">
    <citation type="journal article" date="2018" name="IMA Fungus">
        <title>IMA Genome-F 10: Nine draft genome sequences of Claviceps purpurea s.lat., including C. arundinis, C. humidiphila, and C. cf. spartinae, pseudomolecules for the pitch canker pathogen Fusarium circinatum, draft genome of Davidsoniella eucalypti, Grosmannia galeiformis, Quambalaria eucalypti, and Teratosphaeria destructans.</title>
        <authorList>
            <person name="Wingfield B.D."/>
            <person name="Liu M."/>
            <person name="Nguyen H.D."/>
            <person name="Lane F.A."/>
            <person name="Morgan S.W."/>
            <person name="De Vos L."/>
            <person name="Wilken P.M."/>
            <person name="Duong T.A."/>
            <person name="Aylward J."/>
            <person name="Coetzee M.P."/>
            <person name="Dadej K."/>
            <person name="De Beer Z.W."/>
            <person name="Findlay W."/>
            <person name="Havenga M."/>
            <person name="Kolarik M."/>
            <person name="Menzies J.G."/>
            <person name="Naidoo K."/>
            <person name="Pochopski O."/>
            <person name="Shoukouhi P."/>
            <person name="Santana Q.C."/>
            <person name="Seifert K.A."/>
            <person name="Soal N."/>
            <person name="Steenkamp E.T."/>
            <person name="Tatham C.T."/>
            <person name="van der Nest M.A."/>
            <person name="Wingfield M.J."/>
        </authorList>
    </citation>
    <scope>NUCLEOTIDE SEQUENCE [LARGE SCALE GENOMIC DNA]</scope>
    <source>
        <strain evidence="6">CMW44962</strain>
    </source>
</reference>
<dbReference type="GO" id="GO:0000287">
    <property type="term" value="F:magnesium ion binding"/>
    <property type="evidence" value="ECO:0007669"/>
    <property type="project" value="TreeGrafter"/>
</dbReference>
<dbReference type="InterPro" id="IPR002523">
    <property type="entry name" value="MgTranspt_CorA/ZnTranspt_ZntB"/>
</dbReference>
<comment type="subcellular location">
    <subcellularLocation>
        <location evidence="1">Cell membrane</location>
        <topology evidence="1">Multi-pass membrane protein</topology>
    </subcellularLocation>
</comment>
<keyword evidence="3 5" id="KW-1133">Transmembrane helix</keyword>
<dbReference type="GO" id="GO:0015095">
    <property type="term" value="F:magnesium ion transmembrane transporter activity"/>
    <property type="evidence" value="ECO:0007669"/>
    <property type="project" value="TreeGrafter"/>
</dbReference>
<dbReference type="Proteomes" id="UP001138500">
    <property type="component" value="Unassembled WGS sequence"/>
</dbReference>
<accession>A0A9W7SVK8</accession>
<dbReference type="GO" id="GO:0015087">
    <property type="term" value="F:cobalt ion transmembrane transporter activity"/>
    <property type="evidence" value="ECO:0007669"/>
    <property type="project" value="TreeGrafter"/>
</dbReference>
<dbReference type="OrthoDB" id="3946414at2759"/>
<protein>
    <submittedName>
        <fullName evidence="6">Uncharacterized protein</fullName>
    </submittedName>
</protein>
<dbReference type="GO" id="GO:0050897">
    <property type="term" value="F:cobalt ion binding"/>
    <property type="evidence" value="ECO:0007669"/>
    <property type="project" value="TreeGrafter"/>
</dbReference>
<dbReference type="PANTHER" id="PTHR46494:SF1">
    <property type="entry name" value="CORA FAMILY METAL ION TRANSPORTER (EUROFUNG)"/>
    <property type="match status" value="1"/>
</dbReference>
<comment type="caution">
    <text evidence="6">The sequence shown here is derived from an EMBL/GenBank/DDBJ whole genome shotgun (WGS) entry which is preliminary data.</text>
</comment>
<feature type="transmembrane region" description="Helical" evidence="5">
    <location>
        <begin position="294"/>
        <end position="315"/>
    </location>
</feature>
<evidence type="ECO:0000313" key="6">
    <source>
        <dbReference type="EMBL" id="KAH9833352.1"/>
    </source>
</evidence>
<dbReference type="PANTHER" id="PTHR46494">
    <property type="entry name" value="CORA FAMILY METAL ION TRANSPORTER (EUROFUNG)"/>
    <property type="match status" value="1"/>
</dbReference>
<evidence type="ECO:0000256" key="2">
    <source>
        <dbReference type="ARBA" id="ARBA00022692"/>
    </source>
</evidence>
<name>A0A9W7SVK8_9PEZI</name>
<dbReference type="Gene3D" id="1.20.58.340">
    <property type="entry name" value="Magnesium transport protein CorA, transmembrane region"/>
    <property type="match status" value="1"/>
</dbReference>
<evidence type="ECO:0000256" key="4">
    <source>
        <dbReference type="ARBA" id="ARBA00023136"/>
    </source>
</evidence>
<evidence type="ECO:0000256" key="3">
    <source>
        <dbReference type="ARBA" id="ARBA00022989"/>
    </source>
</evidence>
<sequence length="356" mass="41254">MCNLEYGLAFIRAIKCIREAAYEVKPGLRKVHEIANEEGVYIYGSWDDSVERMEFYREHTLLSCGSPRLDREVAHRLLHKEDKLRQNPDCALLYYTLARTSIENDQMMQDDPERALNTVFARLKSKRDTGRSHVELVFSLQQAVLDGLEYLEENKRELPIWGIPPFETHQIHFHPEHTPTHEIRQLIQQEMDLVAKDFDQIIAHWKLLRDKVDRYLDVLLQFRVLEQQELTVSQTNLAAQQQRLGVEEAREARVQSRSVVIFTAITIIFLPLSFFTSYFGMNVKDVVNTTHSSGYFWIVAGPVSGGIVLGIFAIVKYTERTAILDAEKALATGRSLEIEKSWQCRLGLRRAKMKKF</sequence>
<dbReference type="GO" id="GO:0005886">
    <property type="term" value="C:plasma membrane"/>
    <property type="evidence" value="ECO:0007669"/>
    <property type="project" value="UniProtKB-SubCell"/>
</dbReference>
<feature type="transmembrane region" description="Helical" evidence="5">
    <location>
        <begin position="259"/>
        <end position="279"/>
    </location>
</feature>
<evidence type="ECO:0000313" key="7">
    <source>
        <dbReference type="Proteomes" id="UP001138500"/>
    </source>
</evidence>
<keyword evidence="4 5" id="KW-0472">Membrane</keyword>
<keyword evidence="2 5" id="KW-0812">Transmembrane</keyword>
<dbReference type="InterPro" id="IPR045863">
    <property type="entry name" value="CorA_TM1_TM2"/>
</dbReference>
<dbReference type="EMBL" id="RIBY02001101">
    <property type="protein sequence ID" value="KAH9833352.1"/>
    <property type="molecule type" value="Genomic_DNA"/>
</dbReference>
<dbReference type="Pfam" id="PF01544">
    <property type="entry name" value="CorA"/>
    <property type="match status" value="1"/>
</dbReference>
<proteinExistence type="predicted"/>
<reference evidence="6 7" key="2">
    <citation type="journal article" date="2021" name="Curr. Genet.">
        <title>Genetic response to nitrogen starvation in the aggressive Eucalyptus foliar pathogen Teratosphaeria destructans.</title>
        <authorList>
            <person name="Havenga M."/>
            <person name="Wingfield B.D."/>
            <person name="Wingfield M.J."/>
            <person name="Dreyer L.L."/>
            <person name="Roets F."/>
            <person name="Aylward J."/>
        </authorList>
    </citation>
    <scope>NUCLEOTIDE SEQUENCE [LARGE SCALE GENOMIC DNA]</scope>
    <source>
        <strain evidence="6">CMW44962</strain>
    </source>
</reference>
<dbReference type="SUPFAM" id="SSF144083">
    <property type="entry name" value="Magnesium transport protein CorA, transmembrane region"/>
    <property type="match status" value="1"/>
</dbReference>
<keyword evidence="7" id="KW-1185">Reference proteome</keyword>
<gene>
    <name evidence="6" type="ORF">Tdes44962_MAKER08801</name>
</gene>